<name>A0A9W4R284_9GAMM</name>
<accession>A0A9W4R284</accession>
<dbReference type="InterPro" id="IPR050611">
    <property type="entry name" value="ABCF"/>
</dbReference>
<dbReference type="RefSeq" id="WP_261626850.1">
    <property type="nucleotide sequence ID" value="NZ_CAMAPC010000016.1"/>
</dbReference>
<dbReference type="InterPro" id="IPR003593">
    <property type="entry name" value="AAA+_ATPase"/>
</dbReference>
<keyword evidence="3" id="KW-0067">ATP-binding</keyword>
<dbReference type="PANTHER" id="PTHR19211:SF6">
    <property type="entry name" value="BLL7188 PROTEIN"/>
    <property type="match status" value="1"/>
</dbReference>
<dbReference type="GO" id="GO:0005524">
    <property type="term" value="F:ATP binding"/>
    <property type="evidence" value="ECO:0007669"/>
    <property type="project" value="UniProtKB-KW"/>
</dbReference>
<evidence type="ECO:0000259" key="5">
    <source>
        <dbReference type="PROSITE" id="PS50893"/>
    </source>
</evidence>
<feature type="region of interest" description="Disordered" evidence="4">
    <location>
        <begin position="247"/>
        <end position="315"/>
    </location>
</feature>
<comment type="caution">
    <text evidence="6">The sequence shown here is derived from an EMBL/GenBank/DDBJ whole genome shotgun (WGS) entry which is preliminary data.</text>
</comment>
<dbReference type="EMBL" id="CAMAPC010000016">
    <property type="protein sequence ID" value="CAH9063934.1"/>
    <property type="molecule type" value="Genomic_DNA"/>
</dbReference>
<dbReference type="InterPro" id="IPR027417">
    <property type="entry name" value="P-loop_NTPase"/>
</dbReference>
<dbReference type="Proteomes" id="UP001152467">
    <property type="component" value="Unassembled WGS sequence"/>
</dbReference>
<dbReference type="SMART" id="SM00382">
    <property type="entry name" value="AAA"/>
    <property type="match status" value="2"/>
</dbReference>
<keyword evidence="7" id="KW-1185">Reference proteome</keyword>
<evidence type="ECO:0000256" key="4">
    <source>
        <dbReference type="SAM" id="MobiDB-lite"/>
    </source>
</evidence>
<dbReference type="AlphaFoldDB" id="A0A9W4R284"/>
<proteinExistence type="predicted"/>
<reference evidence="6" key="1">
    <citation type="submission" date="2022-07" db="EMBL/GenBank/DDBJ databases">
        <authorList>
            <person name="Criscuolo A."/>
        </authorList>
    </citation>
    <scope>NUCLEOTIDE SEQUENCE</scope>
    <source>
        <strain evidence="6">CIP111854</strain>
    </source>
</reference>
<dbReference type="Pfam" id="PF00005">
    <property type="entry name" value="ABC_tran"/>
    <property type="match status" value="2"/>
</dbReference>
<sequence length="527" mass="59080">MHILHAHNLSYQLCNGDTVFNNLSCSISHQRTGIVGKNGIGKSILAKLLAKQLQPSQGSVELMAQADMFSQEPVHFINSDITVAQFLGYEKTLQALDLIAQGQCEQHLFDLVAERWQLPEQLSTQLNTLGLPNNPHLPCNTLSGGQLARLRLWQLFNSDAQLLILDEPSNHLDAKGQAWLIEQLNTFTGYALIISHNHELLRHVTQTWELSEIGLRKYGGNIEHYLAQKHSEQRAVTQQLHEVKRQQAQLKLQAQTNKEKAQQRAAQGKKLRNQGSQPKMLLNSQKNRAGSNLASKQKNQQQRQHKLHSKTQLLQQKHQQNTVEKFYLSDPTQSALNKKTLVTLLNVHLPFGTSAPINLTVCTQQKWHIKGSNGCGKSTLFKTLLNQLAPLSGELFVNTPLSYVDQYFSQLGHQLNSVQALNQYCPHLSTSNIYTLLAGIGLTKIKTEQPITTLSGGEKMKLTLLCASQQQPTPLLLLDEPDNHLDLESKLQLAKALSQYQGSFLLVSHDTYFVNNIGITHMLKLKT</sequence>
<feature type="domain" description="ABC transporter" evidence="5">
    <location>
        <begin position="4"/>
        <end position="238"/>
    </location>
</feature>
<evidence type="ECO:0000313" key="6">
    <source>
        <dbReference type="EMBL" id="CAH9063934.1"/>
    </source>
</evidence>
<dbReference type="SUPFAM" id="SSF52540">
    <property type="entry name" value="P-loop containing nucleoside triphosphate hydrolases"/>
    <property type="match status" value="2"/>
</dbReference>
<dbReference type="GO" id="GO:0016887">
    <property type="term" value="F:ATP hydrolysis activity"/>
    <property type="evidence" value="ECO:0007669"/>
    <property type="project" value="InterPro"/>
</dbReference>
<dbReference type="PANTHER" id="PTHR19211">
    <property type="entry name" value="ATP-BINDING TRANSPORT PROTEIN-RELATED"/>
    <property type="match status" value="1"/>
</dbReference>
<dbReference type="InterPro" id="IPR003439">
    <property type="entry name" value="ABC_transporter-like_ATP-bd"/>
</dbReference>
<gene>
    <name evidence="6" type="primary">expZ</name>
    <name evidence="6" type="ORF">PSECIP111854_03323</name>
</gene>
<evidence type="ECO:0000256" key="1">
    <source>
        <dbReference type="ARBA" id="ARBA00022737"/>
    </source>
</evidence>
<dbReference type="PROSITE" id="PS50893">
    <property type="entry name" value="ABC_TRANSPORTER_2"/>
    <property type="match status" value="1"/>
</dbReference>
<protein>
    <submittedName>
        <fullName evidence="6">Nucleotide-binding protein ExpZ</fullName>
    </submittedName>
</protein>
<feature type="compositionally biased region" description="Polar residues" evidence="4">
    <location>
        <begin position="273"/>
        <end position="302"/>
    </location>
</feature>
<evidence type="ECO:0000256" key="2">
    <source>
        <dbReference type="ARBA" id="ARBA00022741"/>
    </source>
</evidence>
<organism evidence="6 7">
    <name type="scientific">Pseudoalteromonas holothuriae</name>
    <dbReference type="NCBI Taxonomy" id="2963714"/>
    <lineage>
        <taxon>Bacteria</taxon>
        <taxon>Pseudomonadati</taxon>
        <taxon>Pseudomonadota</taxon>
        <taxon>Gammaproteobacteria</taxon>
        <taxon>Alteromonadales</taxon>
        <taxon>Pseudoalteromonadaceae</taxon>
        <taxon>Pseudoalteromonas</taxon>
    </lineage>
</organism>
<dbReference type="Gene3D" id="3.40.50.300">
    <property type="entry name" value="P-loop containing nucleotide triphosphate hydrolases"/>
    <property type="match status" value="2"/>
</dbReference>
<evidence type="ECO:0000256" key="3">
    <source>
        <dbReference type="ARBA" id="ARBA00022840"/>
    </source>
</evidence>
<keyword evidence="2" id="KW-0547">Nucleotide-binding</keyword>
<keyword evidence="1" id="KW-0677">Repeat</keyword>
<evidence type="ECO:0000313" key="7">
    <source>
        <dbReference type="Proteomes" id="UP001152467"/>
    </source>
</evidence>